<accession>A0A382GE50</accession>
<keyword evidence="2" id="KW-0378">Hydrolase</keyword>
<dbReference type="PIRSF" id="PIRSF038800">
    <property type="entry name" value="KYNU"/>
    <property type="match status" value="1"/>
</dbReference>
<keyword evidence="1" id="KW-0662">Pyridine nucleotide biosynthesis</keyword>
<dbReference type="GO" id="GO:0030429">
    <property type="term" value="F:kynureninase activity"/>
    <property type="evidence" value="ECO:0007669"/>
    <property type="project" value="InterPro"/>
</dbReference>
<dbReference type="NCBIfam" id="TIGR01814">
    <property type="entry name" value="kynureninase"/>
    <property type="match status" value="1"/>
</dbReference>
<feature type="non-terminal residue" evidence="4">
    <location>
        <position position="399"/>
    </location>
</feature>
<dbReference type="SUPFAM" id="SSF53383">
    <property type="entry name" value="PLP-dependent transferases"/>
    <property type="match status" value="1"/>
</dbReference>
<dbReference type="InterPro" id="IPR010111">
    <property type="entry name" value="Kynureninase"/>
</dbReference>
<dbReference type="PANTHER" id="PTHR14084">
    <property type="entry name" value="KYNURENINASE"/>
    <property type="match status" value="1"/>
</dbReference>
<evidence type="ECO:0000256" key="2">
    <source>
        <dbReference type="ARBA" id="ARBA00022801"/>
    </source>
</evidence>
<dbReference type="GO" id="GO:0030170">
    <property type="term" value="F:pyridoxal phosphate binding"/>
    <property type="evidence" value="ECO:0007669"/>
    <property type="project" value="InterPro"/>
</dbReference>
<dbReference type="EMBL" id="UINC01054917">
    <property type="protein sequence ID" value="SVB73199.1"/>
    <property type="molecule type" value="Genomic_DNA"/>
</dbReference>
<dbReference type="HAMAP" id="MF_01970">
    <property type="entry name" value="Kynureninase"/>
    <property type="match status" value="1"/>
</dbReference>
<dbReference type="Pfam" id="PF22580">
    <property type="entry name" value="KYNU_C"/>
    <property type="match status" value="1"/>
</dbReference>
<gene>
    <name evidence="4" type="ORF">METZ01_LOCUS226053</name>
</gene>
<dbReference type="InterPro" id="IPR015421">
    <property type="entry name" value="PyrdxlP-dep_Trfase_major"/>
</dbReference>
<evidence type="ECO:0000256" key="3">
    <source>
        <dbReference type="ARBA" id="ARBA00022898"/>
    </source>
</evidence>
<dbReference type="Gene3D" id="3.90.1150.10">
    <property type="entry name" value="Aspartate Aminotransferase, domain 1"/>
    <property type="match status" value="1"/>
</dbReference>
<dbReference type="FunFam" id="3.40.640.10:FF:000031">
    <property type="entry name" value="Kynureninase"/>
    <property type="match status" value="1"/>
</dbReference>
<dbReference type="GO" id="GO:0009435">
    <property type="term" value="P:NAD+ biosynthetic process"/>
    <property type="evidence" value="ECO:0007669"/>
    <property type="project" value="InterPro"/>
</dbReference>
<protein>
    <submittedName>
        <fullName evidence="4">Uncharacterized protein</fullName>
    </submittedName>
</protein>
<dbReference type="GO" id="GO:0005737">
    <property type="term" value="C:cytoplasm"/>
    <property type="evidence" value="ECO:0007669"/>
    <property type="project" value="InterPro"/>
</dbReference>
<name>A0A382GE50_9ZZZZ</name>
<reference evidence="4" key="1">
    <citation type="submission" date="2018-05" db="EMBL/GenBank/DDBJ databases">
        <authorList>
            <person name="Lanie J.A."/>
            <person name="Ng W.-L."/>
            <person name="Kazmierczak K.M."/>
            <person name="Andrzejewski T.M."/>
            <person name="Davidsen T.M."/>
            <person name="Wayne K.J."/>
            <person name="Tettelin H."/>
            <person name="Glass J.I."/>
            <person name="Rusch D."/>
            <person name="Podicherti R."/>
            <person name="Tsui H.-C.T."/>
            <person name="Winkler M.E."/>
        </authorList>
    </citation>
    <scope>NUCLEOTIDE SEQUENCE</scope>
</reference>
<keyword evidence="3" id="KW-0663">Pyridoxal phosphate</keyword>
<evidence type="ECO:0000313" key="4">
    <source>
        <dbReference type="EMBL" id="SVB73199.1"/>
    </source>
</evidence>
<dbReference type="AlphaFoldDB" id="A0A382GE50"/>
<proteinExistence type="inferred from homology"/>
<dbReference type="InterPro" id="IPR015422">
    <property type="entry name" value="PyrdxlP-dep_Trfase_small"/>
</dbReference>
<dbReference type="PANTHER" id="PTHR14084:SF0">
    <property type="entry name" value="KYNURENINASE"/>
    <property type="match status" value="1"/>
</dbReference>
<dbReference type="Gene3D" id="3.40.640.10">
    <property type="entry name" value="Type I PLP-dependent aspartate aminotransferase-like (Major domain)"/>
    <property type="match status" value="1"/>
</dbReference>
<evidence type="ECO:0000256" key="1">
    <source>
        <dbReference type="ARBA" id="ARBA00022642"/>
    </source>
</evidence>
<dbReference type="GO" id="GO:0019441">
    <property type="term" value="P:L-tryptophan catabolic process to kynurenine"/>
    <property type="evidence" value="ECO:0007669"/>
    <property type="project" value="TreeGrafter"/>
</dbReference>
<dbReference type="InterPro" id="IPR015424">
    <property type="entry name" value="PyrdxlP-dep_Trfase"/>
</dbReference>
<dbReference type="GO" id="GO:0043420">
    <property type="term" value="P:anthranilate metabolic process"/>
    <property type="evidence" value="ECO:0007669"/>
    <property type="project" value="TreeGrafter"/>
</dbReference>
<sequence>MDQDDPLGSYQDKFHYPKNDNKENVIYFSGNSLGIQPKSVRKYVEKELNVWEREGLLGQHSRWENFHERLIENTARLVGAQPSEVVVMNALTVNIHLLLVSFYQPNETRKKIIIEQGTFPSDQYAIKSQIKFHGFDPQDTLIELSPRKGEATLRTKDILAAVRDINEELATVILGGVNYYTGQAFDMQSITKAGHKAGAFVGFDLAHGAGNLELNLHNWDVDFAAWCSYKYLCAGPGSPGGVFIHKTHHDWTGPRFTGWWGHNKNTRFEMGPDFDAIQTAEGWQISNAPVMGMAPLLAAMEIFDEVGMAAIRLKSEKLTGFLEYLIAENLPAVSIITPENPAERGCQLSLVAPGGNNTFKIISKKGVVCDWRKPDVIRVAPHPLFNRYTEVYDFVELLE</sequence>
<organism evidence="4">
    <name type="scientific">marine metagenome</name>
    <dbReference type="NCBI Taxonomy" id="408172"/>
    <lineage>
        <taxon>unclassified sequences</taxon>
        <taxon>metagenomes</taxon>
        <taxon>ecological metagenomes</taxon>
    </lineage>
</organism>